<comment type="caution">
    <text evidence="1">The sequence shown here is derived from an EMBL/GenBank/DDBJ whole genome shotgun (WGS) entry which is preliminary data.</text>
</comment>
<reference evidence="1 2" key="1">
    <citation type="submission" date="2021-06" db="EMBL/GenBank/DDBJ databases">
        <title>Caerostris extrusa draft genome.</title>
        <authorList>
            <person name="Kono N."/>
            <person name="Arakawa K."/>
        </authorList>
    </citation>
    <scope>NUCLEOTIDE SEQUENCE [LARGE SCALE GENOMIC DNA]</scope>
</reference>
<organism evidence="1 2">
    <name type="scientific">Caerostris extrusa</name>
    <name type="common">Bark spider</name>
    <name type="synonym">Caerostris bankana</name>
    <dbReference type="NCBI Taxonomy" id="172846"/>
    <lineage>
        <taxon>Eukaryota</taxon>
        <taxon>Metazoa</taxon>
        <taxon>Ecdysozoa</taxon>
        <taxon>Arthropoda</taxon>
        <taxon>Chelicerata</taxon>
        <taxon>Arachnida</taxon>
        <taxon>Araneae</taxon>
        <taxon>Araneomorphae</taxon>
        <taxon>Entelegynae</taxon>
        <taxon>Araneoidea</taxon>
        <taxon>Araneidae</taxon>
        <taxon>Caerostris</taxon>
    </lineage>
</organism>
<dbReference type="Proteomes" id="UP001054945">
    <property type="component" value="Unassembled WGS sequence"/>
</dbReference>
<dbReference type="EMBL" id="BPLR01018430">
    <property type="protein sequence ID" value="GIY99543.1"/>
    <property type="molecule type" value="Genomic_DNA"/>
</dbReference>
<protein>
    <submittedName>
        <fullName evidence="1">Uncharacterized protein</fullName>
    </submittedName>
</protein>
<keyword evidence="2" id="KW-1185">Reference proteome</keyword>
<evidence type="ECO:0000313" key="2">
    <source>
        <dbReference type="Proteomes" id="UP001054945"/>
    </source>
</evidence>
<name>A0AAV4Y075_CAEEX</name>
<dbReference type="AlphaFoldDB" id="A0AAV4Y075"/>
<evidence type="ECO:0000313" key="1">
    <source>
        <dbReference type="EMBL" id="GIY99543.1"/>
    </source>
</evidence>
<gene>
    <name evidence="1" type="ORF">CEXT_421171</name>
</gene>
<accession>A0AAV4Y075</accession>
<proteinExistence type="predicted"/>
<sequence>MKYKRPSSDEEEKEKKIQFRSLFAGDENAARGIFQCSFCHRNHPSYANRNWVDLRWDLAKDFCPSDFFPSCCSSLLPANASVVF</sequence>